<dbReference type="EMBL" id="JAGFNK010000113">
    <property type="protein sequence ID" value="KAI9507738.1"/>
    <property type="molecule type" value="Genomic_DNA"/>
</dbReference>
<name>A0ACC0U7Q4_9AGAM</name>
<evidence type="ECO:0000313" key="1">
    <source>
        <dbReference type="EMBL" id="KAI9507738.1"/>
    </source>
</evidence>
<dbReference type="Proteomes" id="UP001207468">
    <property type="component" value="Unassembled WGS sequence"/>
</dbReference>
<reference evidence="1" key="1">
    <citation type="submission" date="2021-03" db="EMBL/GenBank/DDBJ databases">
        <title>Evolutionary priming and transition to the ectomycorrhizal habit in an iconic lineage of mushroom-forming fungi: is preadaptation a requirement?</title>
        <authorList>
            <consortium name="DOE Joint Genome Institute"/>
            <person name="Looney B.P."/>
            <person name="Miyauchi S."/>
            <person name="Morin E."/>
            <person name="Drula E."/>
            <person name="Courty P.E."/>
            <person name="Chicoki N."/>
            <person name="Fauchery L."/>
            <person name="Kohler A."/>
            <person name="Kuo A."/>
            <person name="LaButti K."/>
            <person name="Pangilinan J."/>
            <person name="Lipzen A."/>
            <person name="Riley R."/>
            <person name="Andreopoulos W."/>
            <person name="He G."/>
            <person name="Johnson J."/>
            <person name="Barry K.W."/>
            <person name="Grigoriev I.V."/>
            <person name="Nagy L."/>
            <person name="Hibbett D."/>
            <person name="Henrissat B."/>
            <person name="Matheny P.B."/>
            <person name="Labbe J."/>
            <person name="Martin A.F."/>
        </authorList>
    </citation>
    <scope>NUCLEOTIDE SEQUENCE</scope>
    <source>
        <strain evidence="1">BPL698</strain>
    </source>
</reference>
<proteinExistence type="predicted"/>
<organism evidence="1 2">
    <name type="scientific">Russula earlei</name>
    <dbReference type="NCBI Taxonomy" id="71964"/>
    <lineage>
        <taxon>Eukaryota</taxon>
        <taxon>Fungi</taxon>
        <taxon>Dikarya</taxon>
        <taxon>Basidiomycota</taxon>
        <taxon>Agaricomycotina</taxon>
        <taxon>Agaricomycetes</taxon>
        <taxon>Russulales</taxon>
        <taxon>Russulaceae</taxon>
        <taxon>Russula</taxon>
    </lineage>
</organism>
<evidence type="ECO:0000313" key="2">
    <source>
        <dbReference type="Proteomes" id="UP001207468"/>
    </source>
</evidence>
<gene>
    <name evidence="1" type="ORF">F5148DRAFT_74847</name>
</gene>
<accession>A0ACC0U7Q4</accession>
<sequence length="147" mass="15491">MIKPTYTAIISSQLSVAPGYIFPLLPRRRTFNSSQALLQAPSCAVSCARFAASQTSCGIYQVPCFCDTLQFQESVKACIGQTCHSTDTGASEYITALCSIRAPAANTSPSDTPSIGIRASTNEAPTFVMLKMTLLGSGLGVILAVML</sequence>
<protein>
    <submittedName>
        <fullName evidence="1">Uncharacterized protein</fullName>
    </submittedName>
</protein>
<keyword evidence="2" id="KW-1185">Reference proteome</keyword>
<comment type="caution">
    <text evidence="1">The sequence shown here is derived from an EMBL/GenBank/DDBJ whole genome shotgun (WGS) entry which is preliminary data.</text>
</comment>